<feature type="region of interest" description="Disordered" evidence="7">
    <location>
        <begin position="171"/>
        <end position="319"/>
    </location>
</feature>
<keyword evidence="6" id="KW-0539">Nucleus</keyword>
<organism evidence="8 9">
    <name type="scientific">Chironomus riparius</name>
    <dbReference type="NCBI Taxonomy" id="315576"/>
    <lineage>
        <taxon>Eukaryota</taxon>
        <taxon>Metazoa</taxon>
        <taxon>Ecdysozoa</taxon>
        <taxon>Arthropoda</taxon>
        <taxon>Hexapoda</taxon>
        <taxon>Insecta</taxon>
        <taxon>Pterygota</taxon>
        <taxon>Neoptera</taxon>
        <taxon>Endopterygota</taxon>
        <taxon>Diptera</taxon>
        <taxon>Nematocera</taxon>
        <taxon>Chironomoidea</taxon>
        <taxon>Chironomidae</taxon>
        <taxon>Chironominae</taxon>
        <taxon>Chironomus</taxon>
    </lineage>
</organism>
<dbReference type="Pfam" id="PF05890">
    <property type="entry name" value="Ebp2"/>
    <property type="match status" value="1"/>
</dbReference>
<proteinExistence type="inferred from homology"/>
<feature type="compositionally biased region" description="Acidic residues" evidence="7">
    <location>
        <begin position="7"/>
        <end position="23"/>
    </location>
</feature>
<evidence type="ECO:0000256" key="5">
    <source>
        <dbReference type="ARBA" id="ARBA00023054"/>
    </source>
</evidence>
<evidence type="ECO:0000256" key="4">
    <source>
        <dbReference type="ARBA" id="ARBA00022517"/>
    </source>
</evidence>
<feature type="region of interest" description="Disordered" evidence="7">
    <location>
        <begin position="1"/>
        <end position="26"/>
    </location>
</feature>
<evidence type="ECO:0000256" key="3">
    <source>
        <dbReference type="ARBA" id="ARBA00007336"/>
    </source>
</evidence>
<evidence type="ECO:0000256" key="1">
    <source>
        <dbReference type="ARBA" id="ARBA00003387"/>
    </source>
</evidence>
<evidence type="ECO:0000313" key="8">
    <source>
        <dbReference type="EMBL" id="CAG9803070.1"/>
    </source>
</evidence>
<comment type="function">
    <text evidence="1">Required for the processing of the 27S pre-rRNA.</text>
</comment>
<keyword evidence="4" id="KW-0690">Ribosome biogenesis</keyword>
<comment type="subcellular location">
    <subcellularLocation>
        <location evidence="2">Nucleus</location>
        <location evidence="2">Nucleolus</location>
    </subcellularLocation>
</comment>
<name>A0A9N9WT34_9DIPT</name>
<evidence type="ECO:0000256" key="6">
    <source>
        <dbReference type="ARBA" id="ARBA00023242"/>
    </source>
</evidence>
<evidence type="ECO:0000256" key="2">
    <source>
        <dbReference type="ARBA" id="ARBA00004604"/>
    </source>
</evidence>
<evidence type="ECO:0000313" key="9">
    <source>
        <dbReference type="Proteomes" id="UP001153620"/>
    </source>
</evidence>
<dbReference type="GO" id="GO:0030687">
    <property type="term" value="C:preribosome, large subunit precursor"/>
    <property type="evidence" value="ECO:0007669"/>
    <property type="project" value="TreeGrafter"/>
</dbReference>
<feature type="compositionally biased region" description="Basic and acidic residues" evidence="7">
    <location>
        <begin position="172"/>
        <end position="217"/>
    </location>
</feature>
<comment type="similarity">
    <text evidence="3">Belongs to the EBP2 family.</text>
</comment>
<dbReference type="GO" id="GO:0005730">
    <property type="term" value="C:nucleolus"/>
    <property type="evidence" value="ECO:0007669"/>
    <property type="project" value="UniProtKB-SubCell"/>
</dbReference>
<dbReference type="GO" id="GO:0034399">
    <property type="term" value="C:nuclear periphery"/>
    <property type="evidence" value="ECO:0007669"/>
    <property type="project" value="TreeGrafter"/>
</dbReference>
<reference evidence="8" key="1">
    <citation type="submission" date="2022-01" db="EMBL/GenBank/DDBJ databases">
        <authorList>
            <person name="King R."/>
        </authorList>
    </citation>
    <scope>NUCLEOTIDE SEQUENCE</scope>
</reference>
<dbReference type="InterPro" id="IPR008610">
    <property type="entry name" value="Ebp2"/>
</dbReference>
<evidence type="ECO:0000256" key="7">
    <source>
        <dbReference type="SAM" id="MobiDB-lite"/>
    </source>
</evidence>
<keyword evidence="5" id="KW-0175">Coiled coil</keyword>
<keyword evidence="9" id="KW-1185">Reference proteome</keyword>
<reference evidence="8" key="2">
    <citation type="submission" date="2022-10" db="EMBL/GenBank/DDBJ databases">
        <authorList>
            <consortium name="ENA_rothamsted_submissions"/>
            <consortium name="culmorum"/>
            <person name="King R."/>
        </authorList>
    </citation>
    <scope>NUCLEOTIDE SEQUENCE</scope>
</reference>
<dbReference type="PANTHER" id="PTHR13028:SF0">
    <property type="entry name" value="RRNA-PROCESSING PROTEIN EBP2-RELATED"/>
    <property type="match status" value="1"/>
</dbReference>
<gene>
    <name evidence="8" type="ORF">CHIRRI_LOCUS5972</name>
</gene>
<sequence length="319" mass="37225">MAKFVEESNDEDSYDENSSDEELREAFKKGLIKPGLNVQIETEKTLANNIPKMKEKLDEMILELPWIERLDMTNDLAPIAPELAIQMERHEQKRENQFKGNKKIPYVEPENDPVLNDFKREIIFYRQAQTAIKDGIKKLIELGIPTKRPDDYFAEMAKTDDHMQKIRKHLVAKQEGKQRSERVRQLREQKKMAKAVQRDAEEKKQANKSKMLKDLKAYRKGKLKNLDFLDDDKKKQKSGPRKPGKKRQERDKKFGFGGKKRGIKQNSRDSAGDVRDFSLKKNREGVGAKAFKNKGNKNKKTDNSKNKRLGKSRRVNNRK</sequence>
<feature type="compositionally biased region" description="Basic and acidic residues" evidence="7">
    <location>
        <begin position="224"/>
        <end position="234"/>
    </location>
</feature>
<dbReference type="PANTHER" id="PTHR13028">
    <property type="entry name" value="RRNA PROCESSING PROTEIN EBNA1-BINDING PROTEIN-RELATED"/>
    <property type="match status" value="1"/>
</dbReference>
<feature type="compositionally biased region" description="Basic and acidic residues" evidence="7">
    <location>
        <begin position="266"/>
        <end position="286"/>
    </location>
</feature>
<feature type="compositionally biased region" description="Basic residues" evidence="7">
    <location>
        <begin position="235"/>
        <end position="245"/>
    </location>
</feature>
<protein>
    <submittedName>
        <fullName evidence="8">Uncharacterized protein</fullName>
    </submittedName>
</protein>
<feature type="compositionally biased region" description="Basic residues" evidence="7">
    <location>
        <begin position="306"/>
        <end position="319"/>
    </location>
</feature>
<dbReference type="AlphaFoldDB" id="A0A9N9WT34"/>
<dbReference type="EMBL" id="OU895878">
    <property type="protein sequence ID" value="CAG9803070.1"/>
    <property type="molecule type" value="Genomic_DNA"/>
</dbReference>
<dbReference type="OrthoDB" id="443772at2759"/>
<accession>A0A9N9WT34</accession>
<dbReference type="Proteomes" id="UP001153620">
    <property type="component" value="Chromosome 2"/>
</dbReference>
<dbReference type="GO" id="GO:0006364">
    <property type="term" value="P:rRNA processing"/>
    <property type="evidence" value="ECO:0007669"/>
    <property type="project" value="TreeGrafter"/>
</dbReference>
<dbReference type="GO" id="GO:0042273">
    <property type="term" value="P:ribosomal large subunit biogenesis"/>
    <property type="evidence" value="ECO:0007669"/>
    <property type="project" value="TreeGrafter"/>
</dbReference>